<dbReference type="InterPro" id="IPR011009">
    <property type="entry name" value="Kinase-like_dom_sf"/>
</dbReference>
<keyword evidence="3" id="KW-1185">Reference proteome</keyword>
<evidence type="ECO:0000259" key="1">
    <source>
        <dbReference type="Pfam" id="PF01636"/>
    </source>
</evidence>
<dbReference type="PANTHER" id="PTHR36091">
    <property type="entry name" value="ALTERED INHERITANCE OF MITOCHONDRIA PROTEIN 9, MITOCHONDRIAL"/>
    <property type="match status" value="1"/>
</dbReference>
<dbReference type="Pfam" id="PF01636">
    <property type="entry name" value="APH"/>
    <property type="match status" value="1"/>
</dbReference>
<accession>A0AAQ3R929</accession>
<dbReference type="EMBL" id="CP138580">
    <property type="protein sequence ID" value="WPG97522.1"/>
    <property type="molecule type" value="Genomic_DNA"/>
</dbReference>
<organism evidence="2 3">
    <name type="scientific">Acrodontium crateriforme</name>
    <dbReference type="NCBI Taxonomy" id="150365"/>
    <lineage>
        <taxon>Eukaryota</taxon>
        <taxon>Fungi</taxon>
        <taxon>Dikarya</taxon>
        <taxon>Ascomycota</taxon>
        <taxon>Pezizomycotina</taxon>
        <taxon>Dothideomycetes</taxon>
        <taxon>Dothideomycetidae</taxon>
        <taxon>Mycosphaerellales</taxon>
        <taxon>Teratosphaeriaceae</taxon>
        <taxon>Acrodontium</taxon>
    </lineage>
</organism>
<dbReference type="GO" id="GO:0005739">
    <property type="term" value="C:mitochondrion"/>
    <property type="evidence" value="ECO:0007669"/>
    <property type="project" value="TreeGrafter"/>
</dbReference>
<evidence type="ECO:0000313" key="3">
    <source>
        <dbReference type="Proteomes" id="UP001303373"/>
    </source>
</evidence>
<dbReference type="Gene3D" id="3.90.1200.10">
    <property type="match status" value="1"/>
</dbReference>
<dbReference type="Proteomes" id="UP001303373">
    <property type="component" value="Chromosome 1"/>
</dbReference>
<dbReference type="InterPro" id="IPR051035">
    <property type="entry name" value="Mito_inheritance_9"/>
</dbReference>
<protein>
    <submittedName>
        <fullName evidence="2">Phosphotransferase family protein</fullName>
    </submittedName>
</protein>
<feature type="domain" description="Aminoglycoside phosphotransferase" evidence="1">
    <location>
        <begin position="88"/>
        <end position="352"/>
    </location>
</feature>
<dbReference type="SUPFAM" id="SSF56112">
    <property type="entry name" value="Protein kinase-like (PK-like)"/>
    <property type="match status" value="1"/>
</dbReference>
<dbReference type="InterPro" id="IPR002575">
    <property type="entry name" value="Aminoglycoside_PTrfase"/>
</dbReference>
<evidence type="ECO:0000313" key="2">
    <source>
        <dbReference type="EMBL" id="WPG97522.1"/>
    </source>
</evidence>
<dbReference type="PANTHER" id="PTHR36091:SF2">
    <property type="entry name" value="AMINOGLYCOSIDE PHOSPHOTRANSFERASE DOMAIN-CONTAINING PROTEIN"/>
    <property type="match status" value="1"/>
</dbReference>
<name>A0AAQ3R929_9PEZI</name>
<dbReference type="AlphaFoldDB" id="A0AAQ3R929"/>
<sequence length="564" mass="64623">MKQLYSTPFAPLRLLRLASTQASRRTASFGPALHEYTSGRFLFNEDLRRKERHLKFNVQELASVICSSLNRPLEELQSLEKLAEGGFNRILQATFSDGKEVLARLPFRLEAPLRHSVASEAATLSFLHNHGFPVPKVLDYSPIMDNPVGIEYIILEKLPGRPLGERWFSLENKAVVRVMKQLVDIEQRYMRLPLPACGSLYFRRDLGSGEKFVPLPELSSTDLDIGIGPIASYAWWYRERANLEIDRGPWNTFLHCFEAAAKRELAFCQTYGKPRLNVERYLRDLDNLEPQDPAHHAQLLQDFLRLAPSLDIDAGNSLGRPTLRHPDLSPNNILVNDDNEIVGMIDWQHTVVLPLCLCAGIPNHYQNWGDPVSEKLQKPETKLPTDYHSLDPASQQNARETMRRRLIHFYYAALHLKKAEDHYDAFRNNNSMLRAKLFSRAGAPWEGSSLSLEHALIEIQQHWPLKIEGSPITQAADCPVRYHPDRIQACLEKVKQEEEKLDDLDDMRAMLGTDAQGWVENDEHLAHAQEMRESMRAAFLQGCETELDRIAVRDHFAFDDHDEE</sequence>
<proteinExistence type="predicted"/>
<gene>
    <name evidence="2" type="ORF">R9X50_00029900</name>
</gene>
<reference evidence="2 3" key="1">
    <citation type="submission" date="2023-11" db="EMBL/GenBank/DDBJ databases">
        <title>An acidophilic fungus is an integral part of prey digestion in a carnivorous sundew plant.</title>
        <authorList>
            <person name="Tsai I.J."/>
        </authorList>
    </citation>
    <scope>NUCLEOTIDE SEQUENCE [LARGE SCALE GENOMIC DNA]</scope>
    <source>
        <strain evidence="2">169a</strain>
    </source>
</reference>